<proteinExistence type="predicted"/>
<accession>A0A8H3EBX9</accession>
<gene>
    <name evidence="1" type="ORF">RDB_LOCUS190613</name>
</gene>
<dbReference type="EMBL" id="CAJNJQ010006615">
    <property type="protein sequence ID" value="CAE7232988.1"/>
    <property type="molecule type" value="Genomic_DNA"/>
</dbReference>
<name>A0A8H3EBX9_9AGAM</name>
<evidence type="ECO:0000313" key="1">
    <source>
        <dbReference type="EMBL" id="CAE7232988.1"/>
    </source>
</evidence>
<protein>
    <submittedName>
        <fullName evidence="1">Uncharacterized protein</fullName>
    </submittedName>
</protein>
<sequence>MEAARQNPITDTNKSNLCEAAEKLKNCTRNSDTRNAQHLWFHAGTCLERAGKINEASKAYVTAQQYERAIQILLEKERFGRVVPILLDHKDKLDPDLWNSWLDQCRLYYVQRADYDSLRPLFKDINTLLAFTIDRGYQSQYADFLEHNQRFYQLAHVYQKQNLPVKALEFLLREYHLRGETYVLNEATQLVVSQAEWVLALDRSRDQASAIVLDEMIQSIDCLKQKLTGRRQKELALIRAISKNSLRLQMVDDWKTEREDDRLWRARILHSVLKDTAWLSSRFEPDILQFLDAWFDYHSIMKHLIGDNQPSGSTASQRLLGFKPLSAESLISSKMIVAEGSIIARAAQVCSAPTQRNQYGELLISRSWIDRIVKTELIKPLKKQLFEIYSGLKRHRWTSPIRFSPYFATLSDLRGGAQATTSDKKFPTRIKLITTAIRAFSPICGITHSSSTTSGLLLRWARCLFESLYPANGTMEHSDLISPQSSNISIEAIRTCLRELVVPSALRTPVPTAGSITVGDPGFSTLVMCYSLALHLPGGLSLLASDDPPKTSQYLARFFNWNDPEGLTKGTLAIRNALREDGPLDAAVMVHFIEAITCDAIYHCGKAGSHSEREDGFSGLILPFSWTRCLAKRYTMSGVTRDADCFDDLLSVINMVSNQLKDKQTQRWFVNRESLSDRLDMVHILNLRL</sequence>
<reference evidence="1" key="1">
    <citation type="submission" date="2021-01" db="EMBL/GenBank/DDBJ databases">
        <authorList>
            <person name="Kaushik A."/>
        </authorList>
    </citation>
    <scope>NUCLEOTIDE SEQUENCE</scope>
    <source>
        <strain evidence="1">AG5</strain>
    </source>
</reference>
<evidence type="ECO:0000313" key="2">
    <source>
        <dbReference type="Proteomes" id="UP000663827"/>
    </source>
</evidence>
<dbReference type="Proteomes" id="UP000663827">
    <property type="component" value="Unassembled WGS sequence"/>
</dbReference>
<comment type="caution">
    <text evidence="1">The sequence shown here is derived from an EMBL/GenBank/DDBJ whole genome shotgun (WGS) entry which is preliminary data.</text>
</comment>
<organism evidence="1 2">
    <name type="scientific">Rhizoctonia solani</name>
    <dbReference type="NCBI Taxonomy" id="456999"/>
    <lineage>
        <taxon>Eukaryota</taxon>
        <taxon>Fungi</taxon>
        <taxon>Dikarya</taxon>
        <taxon>Basidiomycota</taxon>
        <taxon>Agaricomycotina</taxon>
        <taxon>Agaricomycetes</taxon>
        <taxon>Cantharellales</taxon>
        <taxon>Ceratobasidiaceae</taxon>
        <taxon>Rhizoctonia</taxon>
    </lineage>
</organism>
<dbReference type="AlphaFoldDB" id="A0A8H3EBX9"/>